<reference evidence="6 7" key="2">
    <citation type="journal article" date="2016" name="ISME J.">
        <title>Physiological and genomic characterization of two novel marine thaumarchaeal strains indicates niche differentiation.</title>
        <authorList>
            <person name="Bayer B."/>
            <person name="Vojvoda J."/>
            <person name="Offre P."/>
            <person name="Alves R.J."/>
            <person name="Elisabeth N.H."/>
            <person name="Garcia J.A."/>
            <person name="Volland J.M."/>
            <person name="Srivastava A."/>
            <person name="Schleper C."/>
            <person name="Herndl G.J."/>
        </authorList>
    </citation>
    <scope>NUCLEOTIDE SEQUENCE [LARGE SCALE GENOMIC DNA]</scope>
    <source>
        <strain evidence="6 7">D3C</strain>
    </source>
</reference>
<feature type="transmembrane region" description="Helical" evidence="5">
    <location>
        <begin position="78"/>
        <end position="96"/>
    </location>
</feature>
<gene>
    <name evidence="6" type="ORF">NPIRD3C_1068</name>
</gene>
<dbReference type="HOGENOM" id="CLU_045498_5_4_2"/>
<reference evidence="6 7" key="3">
    <citation type="journal article" date="2019" name="Int. J. Syst. Evol. Microbiol.">
        <title>Nitrosopumilus adriaticus sp. nov. and Nitrosopumilus piranensis sp. nov., two ammonia-oxidizing archaea from the Adriatic Sea and members of the class Nitrososphaeria.</title>
        <authorList>
            <person name="Bayer B."/>
            <person name="Vojvoda J."/>
            <person name="Reinthaler T."/>
            <person name="Reyes C."/>
            <person name="Pinto M."/>
            <person name="Herndl G.J."/>
        </authorList>
    </citation>
    <scope>NUCLEOTIDE SEQUENCE [LARGE SCALE GENOMIC DNA]</scope>
    <source>
        <strain evidence="6 7">D3C</strain>
    </source>
</reference>
<dbReference type="PATRIC" id="fig|1582439.9.peg.1099"/>
<keyword evidence="2 5" id="KW-0812">Transmembrane</keyword>
<name>A0A0C5BZ51_9ARCH</name>
<evidence type="ECO:0000256" key="1">
    <source>
        <dbReference type="ARBA" id="ARBA00004141"/>
    </source>
</evidence>
<comment type="similarity">
    <text evidence="5">Belongs to the 4-toluene sulfonate uptake permease (TSUP) (TC 2.A.102) family.</text>
</comment>
<keyword evidence="3 5" id="KW-1133">Transmembrane helix</keyword>
<dbReference type="PANTHER" id="PTHR43701">
    <property type="entry name" value="MEMBRANE TRANSPORTER PROTEIN MJ0441-RELATED"/>
    <property type="match status" value="1"/>
</dbReference>
<keyword evidence="5" id="KW-1003">Cell membrane</keyword>
<keyword evidence="4 5" id="KW-0472">Membrane</keyword>
<keyword evidence="7" id="KW-1185">Reference proteome</keyword>
<dbReference type="KEGG" id="nid:NPIRD3C_1068"/>
<feature type="transmembrane region" description="Helical" evidence="5">
    <location>
        <begin position="231"/>
        <end position="249"/>
    </location>
</feature>
<organism evidence="6 7">
    <name type="scientific">Nitrosopumilus piranensis</name>
    <dbReference type="NCBI Taxonomy" id="1582439"/>
    <lineage>
        <taxon>Archaea</taxon>
        <taxon>Nitrososphaerota</taxon>
        <taxon>Nitrososphaeria</taxon>
        <taxon>Nitrosopumilales</taxon>
        <taxon>Nitrosopumilaceae</taxon>
        <taxon>Nitrosopumilus</taxon>
    </lineage>
</organism>
<feature type="transmembrane region" description="Helical" evidence="5">
    <location>
        <begin position="102"/>
        <end position="120"/>
    </location>
</feature>
<reference evidence="7" key="1">
    <citation type="submission" date="2015-02" db="EMBL/GenBank/DDBJ databases">
        <title>Characterization of two novel Thaumarchaeota isolated from the Northern Adriatic Sea.</title>
        <authorList>
            <person name="Bayer B."/>
            <person name="Vojvoda J."/>
            <person name="Offre P."/>
            <person name="Srivastava A."/>
            <person name="Elisabeth N."/>
            <person name="Garcia J.A.L."/>
            <person name="Schleper C."/>
            <person name="Herndl G.J."/>
        </authorList>
    </citation>
    <scope>NUCLEOTIDE SEQUENCE [LARGE SCALE GENOMIC DNA]</scope>
    <source>
        <strain evidence="7">D3C</strain>
    </source>
</reference>
<dbReference type="AlphaFoldDB" id="A0A0C5BZ51"/>
<dbReference type="Pfam" id="PF01925">
    <property type="entry name" value="TauE"/>
    <property type="match status" value="1"/>
</dbReference>
<evidence type="ECO:0000313" key="6">
    <source>
        <dbReference type="EMBL" id="AJM92280.1"/>
    </source>
</evidence>
<dbReference type="STRING" id="1582439.NPIRD3C_1068"/>
<dbReference type="Proteomes" id="UP000032027">
    <property type="component" value="Chromosome"/>
</dbReference>
<accession>A0A0C5BZ51</accession>
<proteinExistence type="inferred from homology"/>
<dbReference type="GO" id="GO:0005886">
    <property type="term" value="C:plasma membrane"/>
    <property type="evidence" value="ECO:0007669"/>
    <property type="project" value="UniProtKB-SubCell"/>
</dbReference>
<protein>
    <recommendedName>
        <fullName evidence="5">Probable membrane transporter protein</fullName>
    </recommendedName>
</protein>
<feature type="transmembrane region" description="Helical" evidence="5">
    <location>
        <begin position="204"/>
        <end position="224"/>
    </location>
</feature>
<evidence type="ECO:0000256" key="3">
    <source>
        <dbReference type="ARBA" id="ARBA00022989"/>
    </source>
</evidence>
<dbReference type="InterPro" id="IPR002781">
    <property type="entry name" value="TM_pro_TauE-like"/>
</dbReference>
<dbReference type="InterPro" id="IPR051598">
    <property type="entry name" value="TSUP/Inactive_protease-like"/>
</dbReference>
<evidence type="ECO:0000313" key="7">
    <source>
        <dbReference type="Proteomes" id="UP000032027"/>
    </source>
</evidence>
<evidence type="ECO:0000256" key="4">
    <source>
        <dbReference type="ARBA" id="ARBA00023136"/>
    </source>
</evidence>
<dbReference type="EMBL" id="CP010868">
    <property type="protein sequence ID" value="AJM92280.1"/>
    <property type="molecule type" value="Genomic_DNA"/>
</dbReference>
<feature type="transmembrane region" description="Helical" evidence="5">
    <location>
        <begin position="48"/>
        <end position="66"/>
    </location>
</feature>
<evidence type="ECO:0000256" key="2">
    <source>
        <dbReference type="ARBA" id="ARBA00022692"/>
    </source>
</evidence>
<sequence length="261" mass="27307">MANTMIDHLWFILLGFVAGVLGSMIGLGGGIIVVPVLTFLGFPPTTAASNSLFAALSNAVASTISYSRQKRIEYSLGLKLGLLSIPGTVLGAVVSSDVAPDIFKILFGFVLIASAAYIFLRKRIETKEKKTSIQMMVFVAGASFFAGIISSFFGIGGGIVFVPLMVVGMGMAMKKAAPTSQMILLFASSSGVIVHSLLGHPDFIQAGFLAIGSFIGGLVGARLSIDIKERYLQILVSVVILIAAGKLFFDSATGNSVLLGF</sequence>
<dbReference type="PANTHER" id="PTHR43701:SF2">
    <property type="entry name" value="MEMBRANE TRANSPORTER PROTEIN YJNA-RELATED"/>
    <property type="match status" value="1"/>
</dbReference>
<evidence type="ECO:0000256" key="5">
    <source>
        <dbReference type="RuleBase" id="RU363041"/>
    </source>
</evidence>
<comment type="subcellular location">
    <subcellularLocation>
        <location evidence="5">Cell membrane</location>
        <topology evidence="5">Multi-pass membrane protein</topology>
    </subcellularLocation>
    <subcellularLocation>
        <location evidence="1">Membrane</location>
        <topology evidence="1">Multi-pass membrane protein</topology>
    </subcellularLocation>
</comment>
<feature type="transmembrane region" description="Helical" evidence="5">
    <location>
        <begin position="9"/>
        <end position="42"/>
    </location>
</feature>